<comment type="caution">
    <text evidence="2">The sequence shown here is derived from an EMBL/GenBank/DDBJ whole genome shotgun (WGS) entry which is preliminary data.</text>
</comment>
<dbReference type="Proteomes" id="UP001300763">
    <property type="component" value="Unassembled WGS sequence"/>
</dbReference>
<accession>A0ABT5SQM7</accession>
<evidence type="ECO:0000313" key="3">
    <source>
        <dbReference type="Proteomes" id="UP001300763"/>
    </source>
</evidence>
<protein>
    <submittedName>
        <fullName evidence="2">Uncharacterized protein</fullName>
    </submittedName>
</protein>
<gene>
    <name evidence="2" type="ORF">PGB27_03615</name>
</gene>
<reference evidence="2 3" key="1">
    <citation type="submission" date="2023-02" db="EMBL/GenBank/DDBJ databases">
        <title>Genome sequencing required for Actinomycetospora new species description.</title>
        <authorList>
            <person name="Saimee Y."/>
            <person name="Duangmal K."/>
        </authorList>
    </citation>
    <scope>NUCLEOTIDE SEQUENCE [LARGE SCALE GENOMIC DNA]</scope>
    <source>
        <strain evidence="2 3">DW7H6</strain>
    </source>
</reference>
<dbReference type="RefSeq" id="WP_274198953.1">
    <property type="nucleotide sequence ID" value="NZ_JAQZAO010000001.1"/>
</dbReference>
<dbReference type="EMBL" id="JAQZAO010000001">
    <property type="protein sequence ID" value="MDD7964426.1"/>
    <property type="molecule type" value="Genomic_DNA"/>
</dbReference>
<keyword evidence="3" id="KW-1185">Reference proteome</keyword>
<feature type="compositionally biased region" description="Basic residues" evidence="1">
    <location>
        <begin position="50"/>
        <end position="61"/>
    </location>
</feature>
<feature type="region of interest" description="Disordered" evidence="1">
    <location>
        <begin position="16"/>
        <end position="68"/>
    </location>
</feature>
<evidence type="ECO:0000256" key="1">
    <source>
        <dbReference type="SAM" id="MobiDB-lite"/>
    </source>
</evidence>
<name>A0ABT5SQM7_9PSEU</name>
<organism evidence="2 3">
    <name type="scientific">Actinomycetospora lemnae</name>
    <dbReference type="NCBI Taxonomy" id="3019891"/>
    <lineage>
        <taxon>Bacteria</taxon>
        <taxon>Bacillati</taxon>
        <taxon>Actinomycetota</taxon>
        <taxon>Actinomycetes</taxon>
        <taxon>Pseudonocardiales</taxon>
        <taxon>Pseudonocardiaceae</taxon>
        <taxon>Actinomycetospora</taxon>
    </lineage>
</organism>
<proteinExistence type="predicted"/>
<evidence type="ECO:0000313" key="2">
    <source>
        <dbReference type="EMBL" id="MDD7964426.1"/>
    </source>
</evidence>
<sequence length="68" mass="7427">MYLGEPVRVLHVEPVVSPVPDGDFPDVAAALPDPRPRPTPGRDAAPLPERRRRQTRGRRPRSTPVAGA</sequence>